<organism evidence="2 3">
    <name type="scientific">Coprococcus comes</name>
    <dbReference type="NCBI Taxonomy" id="410072"/>
    <lineage>
        <taxon>Bacteria</taxon>
        <taxon>Bacillati</taxon>
        <taxon>Bacillota</taxon>
        <taxon>Clostridia</taxon>
        <taxon>Lachnospirales</taxon>
        <taxon>Lachnospiraceae</taxon>
        <taxon>Coprococcus</taxon>
    </lineage>
</organism>
<feature type="transmembrane region" description="Helical" evidence="1">
    <location>
        <begin position="7"/>
        <end position="23"/>
    </location>
</feature>
<feature type="transmembrane region" description="Helical" evidence="1">
    <location>
        <begin position="215"/>
        <end position="234"/>
    </location>
</feature>
<name>A0AA37QAK6_9FIRM</name>
<reference evidence="2" key="1">
    <citation type="submission" date="2022-09" db="EMBL/GenBank/DDBJ databases">
        <title>Draft genome sequence of Coprococcus comes strain 31264.</title>
        <authorList>
            <person name="Atsushi H."/>
            <person name="Moriya O."/>
            <person name="Mitsuo S."/>
        </authorList>
    </citation>
    <scope>NUCLEOTIDE SEQUENCE</scope>
    <source>
        <strain evidence="2">JCM 31264</strain>
    </source>
</reference>
<feature type="transmembrane region" description="Helical" evidence="1">
    <location>
        <begin position="177"/>
        <end position="200"/>
    </location>
</feature>
<proteinExistence type="predicted"/>
<evidence type="ECO:0000256" key="1">
    <source>
        <dbReference type="SAM" id="Phobius"/>
    </source>
</evidence>
<dbReference type="EMBL" id="BSCI01000005">
    <property type="protein sequence ID" value="GLG86419.1"/>
    <property type="molecule type" value="Genomic_DNA"/>
</dbReference>
<dbReference type="AlphaFoldDB" id="A0AA37QAK6"/>
<sequence>MLQIRKLRQVDYFFLLVMIAYAFDFGNLKYAMAWCFSAVYFLGSGLYEKRRLKGIGKEYLLIFGGITFLFVITAILQMINGFNSYAINEAVYYYTPLIFIIVYSQISDEQDVETILNYLFVLYIIAFFKNFAGQLTLANIKSISFANSYSPFESELAFVFLIFECFYLYMGKRKKAIISLILCILSFKRICMLVAISFFVLSKWLIQKKPVSKKMVFATVIIFVLLPTLTCVMLNDAFEAWFYQTFHITLYEATLSRSSRIEAVMNSGQIKYGLGSVTTYLTRYLNTMHGSNFASRSMHNDLVQMYLECGILGSIVFTYVYMKATSVNRMSFALICYVFFECYFNHLFGAGCTHIWVLIYLMMSITGMTTRNGENDGEENGTNYSFYTDI</sequence>
<feature type="transmembrane region" description="Helical" evidence="1">
    <location>
        <begin position="85"/>
        <end position="103"/>
    </location>
</feature>
<keyword evidence="1" id="KW-0812">Transmembrane</keyword>
<reference evidence="2" key="2">
    <citation type="submission" date="2022-11" db="EMBL/GenBank/DDBJ databases">
        <title>Draft genome sequence of Coprococcus comes strain 31264.</title>
        <authorList>
            <person name="Hisatomi A."/>
            <person name="Ohkuma M."/>
            <person name="Sakamoto M."/>
        </authorList>
    </citation>
    <scope>NUCLEOTIDE SEQUENCE</scope>
    <source>
        <strain evidence="2">JCM 31264</strain>
    </source>
</reference>
<gene>
    <name evidence="2" type="ORF">comes_09640</name>
</gene>
<evidence type="ECO:0008006" key="4">
    <source>
        <dbReference type="Google" id="ProtNLM"/>
    </source>
</evidence>
<feature type="transmembrane region" description="Helical" evidence="1">
    <location>
        <begin position="334"/>
        <end position="361"/>
    </location>
</feature>
<keyword evidence="1" id="KW-0472">Membrane</keyword>
<feature type="transmembrane region" description="Helical" evidence="1">
    <location>
        <begin position="305"/>
        <end position="322"/>
    </location>
</feature>
<feature type="transmembrane region" description="Helical" evidence="1">
    <location>
        <begin position="152"/>
        <end position="170"/>
    </location>
</feature>
<dbReference type="RefSeq" id="WP_055247126.1">
    <property type="nucleotide sequence ID" value="NZ_BSCI01000005.1"/>
</dbReference>
<keyword evidence="1" id="KW-1133">Transmembrane helix</keyword>
<evidence type="ECO:0000313" key="2">
    <source>
        <dbReference type="EMBL" id="GLG86419.1"/>
    </source>
</evidence>
<protein>
    <recommendedName>
        <fullName evidence="4">O-antigen ligase domain-containing protein</fullName>
    </recommendedName>
</protein>
<accession>A0AA37QAK6</accession>
<feature type="transmembrane region" description="Helical" evidence="1">
    <location>
        <begin position="115"/>
        <end position="132"/>
    </location>
</feature>
<feature type="transmembrane region" description="Helical" evidence="1">
    <location>
        <begin position="59"/>
        <end position="79"/>
    </location>
</feature>
<comment type="caution">
    <text evidence="2">The sequence shown here is derived from an EMBL/GenBank/DDBJ whole genome shotgun (WGS) entry which is preliminary data.</text>
</comment>
<dbReference type="Proteomes" id="UP001145109">
    <property type="component" value="Unassembled WGS sequence"/>
</dbReference>
<feature type="transmembrane region" description="Helical" evidence="1">
    <location>
        <begin position="29"/>
        <end position="47"/>
    </location>
</feature>
<evidence type="ECO:0000313" key="3">
    <source>
        <dbReference type="Proteomes" id="UP001145109"/>
    </source>
</evidence>